<keyword evidence="5" id="KW-0391">Immunity</keyword>
<reference evidence="9 10" key="1">
    <citation type="submission" date="2020-06" db="EMBL/GenBank/DDBJ databases">
        <authorList>
            <consortium name="Wellcome Sanger Institute Data Sharing"/>
        </authorList>
    </citation>
    <scope>NUCLEOTIDE SEQUENCE [LARGE SCALE GENOMIC DNA]</scope>
</reference>
<dbReference type="GeneTree" id="ENSGT00940000163706"/>
<dbReference type="InterPro" id="IPR035897">
    <property type="entry name" value="Toll_tir_struct_dom_sf"/>
</dbReference>
<name>A0AAY4BCQ6_9TELE</name>
<dbReference type="PANTHER" id="PTHR47230">
    <property type="entry name" value="TIR DOMAIN-CONTAINING ADAPTER MOLECULE 1"/>
    <property type="match status" value="1"/>
</dbReference>
<evidence type="ECO:0000256" key="6">
    <source>
        <dbReference type="ARBA" id="ARBA00023198"/>
    </source>
</evidence>
<gene>
    <name evidence="9" type="primary">ticam1</name>
</gene>
<dbReference type="SUPFAM" id="SSF52200">
    <property type="entry name" value="Toll/Interleukin receptor TIR domain"/>
    <property type="match status" value="1"/>
</dbReference>
<dbReference type="Ensembl" id="ENSDCDT00010018745.1">
    <property type="protein sequence ID" value="ENSDCDP00010017686.1"/>
    <property type="gene ID" value="ENSDCDG00010008079.1"/>
</dbReference>
<dbReference type="Pfam" id="PF17798">
    <property type="entry name" value="TRIF-NTD"/>
    <property type="match status" value="1"/>
</dbReference>
<dbReference type="GO" id="GO:0035666">
    <property type="term" value="P:TRIF-dependent toll-like receptor signaling pathway"/>
    <property type="evidence" value="ECO:0007669"/>
    <property type="project" value="InterPro"/>
</dbReference>
<dbReference type="GO" id="GO:0035591">
    <property type="term" value="F:signaling adaptor activity"/>
    <property type="evidence" value="ECO:0007669"/>
    <property type="project" value="TreeGrafter"/>
</dbReference>
<keyword evidence="2" id="KW-0963">Cytoplasm</keyword>
<dbReference type="Proteomes" id="UP000694580">
    <property type="component" value="Chromosome 13"/>
</dbReference>
<evidence type="ECO:0000259" key="8">
    <source>
        <dbReference type="PROSITE" id="PS50104"/>
    </source>
</evidence>
<dbReference type="GO" id="GO:0032481">
    <property type="term" value="P:positive regulation of type I interferon production"/>
    <property type="evidence" value="ECO:0007669"/>
    <property type="project" value="TreeGrafter"/>
</dbReference>
<keyword evidence="10" id="KW-1185">Reference proteome</keyword>
<dbReference type="AlphaFoldDB" id="A0AAY4BCQ6"/>
<keyword evidence="3" id="KW-0597">Phosphoprotein</keyword>
<sequence>MAQKERDDGQEGGHGTDLQDAFRILSLAPEQRIRGLALAELQDLRRNGVASCLAEVVEERGGRLVDVGPGRTGDALLDLARVFEVLAREGLCGDSLRDRAFRVALLKCQGGTDELFGSDTSEVRCGNANDQALQQRADSIHSLKTDCLLEDRIAQMWPSSLRSTPSTHSSYPSRLEISLSTGDASMGDSSQTGELVTSKSRNIGPDIPPPGAKRETSHPPTPPLGPGAQEPALEESEEALQFYSFVILHAQEDEDVAEEFKEKFEGMDISPGANFSTDFAVAGKSPLACLEDAIENSAFVILLLTRNYSSRMHELETNTALINAVENPSRTNSVIPLLPRKNSLPRECMPKVLRAIQPLYEIRKNFISSAKKAMDSAMVAKRKRLWVQAQNKKKQAQCPNPWLPYYPGPSNLPGCTNISINNAKCIMIGNNSTMTIGDPAVIEDEGGF</sequence>
<reference evidence="9" key="3">
    <citation type="submission" date="2025-09" db="UniProtKB">
        <authorList>
            <consortium name="Ensembl"/>
        </authorList>
    </citation>
    <scope>IDENTIFICATION</scope>
</reference>
<evidence type="ECO:0000256" key="7">
    <source>
        <dbReference type="SAM" id="MobiDB-lite"/>
    </source>
</evidence>
<dbReference type="GO" id="GO:0043123">
    <property type="term" value="P:positive regulation of canonical NF-kappaB signal transduction"/>
    <property type="evidence" value="ECO:0007669"/>
    <property type="project" value="TreeGrafter"/>
</dbReference>
<evidence type="ECO:0000313" key="10">
    <source>
        <dbReference type="Proteomes" id="UP000694580"/>
    </source>
</evidence>
<evidence type="ECO:0000256" key="1">
    <source>
        <dbReference type="ARBA" id="ARBA00004496"/>
    </source>
</evidence>
<evidence type="ECO:0000256" key="3">
    <source>
        <dbReference type="ARBA" id="ARBA00022553"/>
    </source>
</evidence>
<dbReference type="InterPro" id="IPR046946">
    <property type="entry name" value="TCAM1/2"/>
</dbReference>
<dbReference type="GO" id="GO:0006954">
    <property type="term" value="P:inflammatory response"/>
    <property type="evidence" value="ECO:0007669"/>
    <property type="project" value="UniProtKB-KW"/>
</dbReference>
<dbReference type="PROSITE" id="PS50104">
    <property type="entry name" value="TIR"/>
    <property type="match status" value="1"/>
</dbReference>
<reference evidence="9" key="2">
    <citation type="submission" date="2025-08" db="UniProtKB">
        <authorList>
            <consortium name="Ensembl"/>
        </authorList>
    </citation>
    <scope>IDENTIFICATION</scope>
</reference>
<dbReference type="GO" id="GO:0005768">
    <property type="term" value="C:endosome"/>
    <property type="evidence" value="ECO:0007669"/>
    <property type="project" value="TreeGrafter"/>
</dbReference>
<keyword evidence="4" id="KW-0399">Innate immunity</keyword>
<feature type="compositionally biased region" description="Polar residues" evidence="7">
    <location>
        <begin position="180"/>
        <end position="201"/>
    </location>
</feature>
<dbReference type="GO" id="GO:0045087">
    <property type="term" value="P:innate immune response"/>
    <property type="evidence" value="ECO:0007669"/>
    <property type="project" value="UniProtKB-KW"/>
</dbReference>
<evidence type="ECO:0000313" key="9">
    <source>
        <dbReference type="Ensembl" id="ENSDCDP00010017686.1"/>
    </source>
</evidence>
<dbReference type="InterPro" id="IPR040886">
    <property type="entry name" value="TRIF_N"/>
</dbReference>
<comment type="subcellular location">
    <subcellularLocation>
        <location evidence="1">Cytoplasm</location>
    </subcellularLocation>
</comment>
<dbReference type="InterPro" id="IPR000157">
    <property type="entry name" value="TIR_dom"/>
</dbReference>
<evidence type="ECO:0000256" key="4">
    <source>
        <dbReference type="ARBA" id="ARBA00022588"/>
    </source>
</evidence>
<dbReference type="Gene3D" id="1.25.40.780">
    <property type="match status" value="1"/>
</dbReference>
<feature type="domain" description="TIR" evidence="8">
    <location>
        <begin position="241"/>
        <end position="378"/>
    </location>
</feature>
<dbReference type="Pfam" id="PF13676">
    <property type="entry name" value="TIR_2"/>
    <property type="match status" value="1"/>
</dbReference>
<organism evidence="9 10">
    <name type="scientific">Denticeps clupeoides</name>
    <name type="common">denticle herring</name>
    <dbReference type="NCBI Taxonomy" id="299321"/>
    <lineage>
        <taxon>Eukaryota</taxon>
        <taxon>Metazoa</taxon>
        <taxon>Chordata</taxon>
        <taxon>Craniata</taxon>
        <taxon>Vertebrata</taxon>
        <taxon>Euteleostomi</taxon>
        <taxon>Actinopterygii</taxon>
        <taxon>Neopterygii</taxon>
        <taxon>Teleostei</taxon>
        <taxon>Clupei</taxon>
        <taxon>Clupeiformes</taxon>
        <taxon>Denticipitoidei</taxon>
        <taxon>Denticipitidae</taxon>
        <taxon>Denticeps</taxon>
    </lineage>
</organism>
<dbReference type="PANTHER" id="PTHR47230:SF1">
    <property type="entry name" value="TIR DOMAIN-CONTAINING ADAPTER MOLECULE 1"/>
    <property type="match status" value="1"/>
</dbReference>
<evidence type="ECO:0000256" key="2">
    <source>
        <dbReference type="ARBA" id="ARBA00022490"/>
    </source>
</evidence>
<keyword evidence="6" id="KW-0395">Inflammatory response</keyword>
<protein>
    <submittedName>
        <fullName evidence="9">TIR domain containing adaptor molecule 1</fullName>
    </submittedName>
</protein>
<feature type="region of interest" description="Disordered" evidence="7">
    <location>
        <begin position="180"/>
        <end position="233"/>
    </location>
</feature>
<accession>A0AAY4BCQ6</accession>
<proteinExistence type="predicted"/>
<dbReference type="Gene3D" id="3.40.50.10140">
    <property type="entry name" value="Toll/interleukin-1 receptor homology (TIR) domain"/>
    <property type="match status" value="1"/>
</dbReference>
<evidence type="ECO:0000256" key="5">
    <source>
        <dbReference type="ARBA" id="ARBA00022859"/>
    </source>
</evidence>